<reference evidence="1 2" key="1">
    <citation type="submission" date="2019-08" db="EMBL/GenBank/DDBJ databases">
        <title>Archangium and Cystobacter genomes.</title>
        <authorList>
            <person name="Chen I.-C.K."/>
            <person name="Wielgoss S."/>
        </authorList>
    </citation>
    <scope>NUCLEOTIDE SEQUENCE [LARGE SCALE GENOMIC DNA]</scope>
    <source>
        <strain evidence="1 2">Cbm 6</strain>
    </source>
</reference>
<protein>
    <submittedName>
        <fullName evidence="1">Type VI secretion system baseplate subunit TssF</fullName>
    </submittedName>
</protein>
<dbReference type="NCBIfam" id="TIGR03359">
    <property type="entry name" value="VI_chp_6"/>
    <property type="match status" value="1"/>
</dbReference>
<keyword evidence="2" id="KW-1185">Reference proteome</keyword>
<dbReference type="PANTHER" id="PTHR35370">
    <property type="entry name" value="CYTOPLASMIC PROTEIN-RELATED-RELATED"/>
    <property type="match status" value="1"/>
</dbReference>
<accession>A0ABY9WSD5</accession>
<evidence type="ECO:0000313" key="1">
    <source>
        <dbReference type="EMBL" id="WNG46153.1"/>
    </source>
</evidence>
<dbReference type="InterPro" id="IPR010272">
    <property type="entry name" value="T6SS_TssF"/>
</dbReference>
<dbReference type="Pfam" id="PF05947">
    <property type="entry name" value="T6SS_TssF"/>
    <property type="match status" value="1"/>
</dbReference>
<dbReference type="PANTHER" id="PTHR35370:SF1">
    <property type="entry name" value="TYPE VI SECRETION SYSTEM COMPONENT TSSF1"/>
    <property type="match status" value="1"/>
</dbReference>
<dbReference type="EMBL" id="CP043494">
    <property type="protein sequence ID" value="WNG46153.1"/>
    <property type="molecule type" value="Genomic_DNA"/>
</dbReference>
<dbReference type="RefSeq" id="WP_395822323.1">
    <property type="nucleotide sequence ID" value="NZ_CP043494.1"/>
</dbReference>
<organism evidence="1 2">
    <name type="scientific">Archangium minus</name>
    <dbReference type="NCBI Taxonomy" id="83450"/>
    <lineage>
        <taxon>Bacteria</taxon>
        <taxon>Pseudomonadati</taxon>
        <taxon>Myxococcota</taxon>
        <taxon>Myxococcia</taxon>
        <taxon>Myxococcales</taxon>
        <taxon>Cystobacterineae</taxon>
        <taxon>Archangiaceae</taxon>
        <taxon>Archangium</taxon>
    </lineage>
</organism>
<name>A0ABY9WSD5_9BACT</name>
<dbReference type="Proteomes" id="UP001611383">
    <property type="component" value="Chromosome"/>
</dbReference>
<dbReference type="PIRSF" id="PIRSF028304">
    <property type="entry name" value="UCP028304"/>
    <property type="match status" value="1"/>
</dbReference>
<evidence type="ECO:0000313" key="2">
    <source>
        <dbReference type="Proteomes" id="UP001611383"/>
    </source>
</evidence>
<sequence>MGSSQDELLQAYQRELAWLRGAGAEFSASYPRLAARLRLEDGEVGDPHVERLIESFAFLTARVQHAFDSDLPEISSSLLGQLAPHLVEPQPSMSIACFEVDPEAGLSLAGTRIERGTSLLAEPRPGQVCRFRTCYPVMLWPLKVTEARLESPLAHKWLREQRNVSAVLRLRLETSNGARWQDLDIEHLRFFLDGPSEVAFRIYELLTGHIQSVALIPDGTPGRPHLLPRGSLRQPGFGPEEEVLPTPPHSHPGYRLLREYFAFPEKFLFAELSLSRECIQSAQKTLEVFLLLDDDPDEGLAVSPEMFRLGCTPIINLFPKLAEPLRMDQRRTEYPLVPDARRPKEVELHSIVSVSASPDEKKRTRVVEPIFSWRHQERGGRPRAFWHARRQPTGDADARSSRILLSFVDLDFNPQLPADQTLYAHTLCTNGSLPVQLATGAPLQVEQRAPVGSIRCLRRPTPPRLPPERGPTLWQLVSLLSLHHLSLSGGEQALESLEELLRLHDGSGGDVAEKQLQGLTKLECRPVVRQRGWDAWRGFCRGLELTLTFDESFYVGNSALLLGAVLSHFFGLYAAVDSFTQLVAKSEQREGTWMRWPPRTGDQPLL</sequence>
<proteinExistence type="predicted"/>
<gene>
    <name evidence="1" type="primary">tssF</name>
    <name evidence="1" type="ORF">F0U60_20065</name>
</gene>